<name>A0ABM1FAZ5_PRICU</name>
<proteinExistence type="predicted"/>
<evidence type="ECO:0000313" key="4">
    <source>
        <dbReference type="RefSeq" id="XP_014681616.1"/>
    </source>
</evidence>
<dbReference type="RefSeq" id="XP_014681616.1">
    <property type="nucleotide sequence ID" value="XM_014826130.1"/>
</dbReference>
<evidence type="ECO:0000256" key="1">
    <source>
        <dbReference type="SAM" id="MobiDB-lite"/>
    </source>
</evidence>
<evidence type="ECO:0000256" key="2">
    <source>
        <dbReference type="SAM" id="Phobius"/>
    </source>
</evidence>
<keyword evidence="2" id="KW-0472">Membrane</keyword>
<protein>
    <submittedName>
        <fullName evidence="4">Uncharacterized protein LOC106821366</fullName>
    </submittedName>
</protein>
<reference evidence="4" key="1">
    <citation type="submission" date="2025-08" db="UniProtKB">
        <authorList>
            <consortium name="RefSeq"/>
        </authorList>
    </citation>
    <scope>IDENTIFICATION</scope>
</reference>
<accession>A0ABM1FAZ5</accession>
<feature type="transmembrane region" description="Helical" evidence="2">
    <location>
        <begin position="41"/>
        <end position="71"/>
    </location>
</feature>
<gene>
    <name evidence="4" type="primary">LOC106821366</name>
</gene>
<organism evidence="3 4">
    <name type="scientific">Priapulus caudatus</name>
    <name type="common">Priapulid worm</name>
    <dbReference type="NCBI Taxonomy" id="37621"/>
    <lineage>
        <taxon>Eukaryota</taxon>
        <taxon>Metazoa</taxon>
        <taxon>Ecdysozoa</taxon>
        <taxon>Scalidophora</taxon>
        <taxon>Priapulida</taxon>
        <taxon>Priapulimorpha</taxon>
        <taxon>Priapulimorphida</taxon>
        <taxon>Priapulidae</taxon>
        <taxon>Priapulus</taxon>
    </lineage>
</organism>
<keyword evidence="2" id="KW-1133">Transmembrane helix</keyword>
<keyword evidence="3" id="KW-1185">Reference proteome</keyword>
<feature type="compositionally biased region" description="Polar residues" evidence="1">
    <location>
        <begin position="257"/>
        <end position="274"/>
    </location>
</feature>
<feature type="transmembrane region" description="Helical" evidence="2">
    <location>
        <begin position="124"/>
        <end position="148"/>
    </location>
</feature>
<feature type="transmembrane region" description="Helical" evidence="2">
    <location>
        <begin position="12"/>
        <end position="35"/>
    </location>
</feature>
<dbReference type="Proteomes" id="UP000695022">
    <property type="component" value="Unplaced"/>
</dbReference>
<sequence>MCRQRKSAMLGCCVFGVLFVTAGVMEIIVAATAVSRMPLPVYTAACLLWVGTSVGAATIAMAGVAMIVFSVTGNPTRRRSKGLIGISVTVFLVSAANIVMLVVGKERIWRSEEQRVAVLLGYETLYRTAFTMSTIGAGIGLASSFLAVEYIYFLMIRPVLLYSGDLTTWTSPSNAANKKSITSDRSTLGKDYQWVYKSKKIAHPKLTHYRPHHYQMGDSSDSIDTLAVYPHQLSHQVRHSIEVKARKKHLEMKEAKQVTSPGSSSAPSDTTSPLTYIYSPDTLDPCAEDSIQSYNTGFI</sequence>
<evidence type="ECO:0000313" key="3">
    <source>
        <dbReference type="Proteomes" id="UP000695022"/>
    </source>
</evidence>
<dbReference type="GeneID" id="106821366"/>
<keyword evidence="2" id="KW-0812">Transmembrane</keyword>
<feature type="region of interest" description="Disordered" evidence="1">
    <location>
        <begin position="252"/>
        <end position="274"/>
    </location>
</feature>
<feature type="transmembrane region" description="Helical" evidence="2">
    <location>
        <begin position="83"/>
        <end position="104"/>
    </location>
</feature>